<gene>
    <name evidence="7" type="ORF">DFA_11161</name>
</gene>
<evidence type="ECO:0000313" key="7">
    <source>
        <dbReference type="EMBL" id="EGG13400.1"/>
    </source>
</evidence>
<dbReference type="SMART" id="SM00220">
    <property type="entry name" value="S_TKc"/>
    <property type="match status" value="1"/>
</dbReference>
<dbReference type="RefSeq" id="XP_004350104.1">
    <property type="nucleotide sequence ID" value="XM_004350054.1"/>
</dbReference>
<keyword evidence="4" id="KW-0418">Kinase</keyword>
<dbReference type="InterPro" id="IPR008271">
    <property type="entry name" value="Ser/Thr_kinase_AS"/>
</dbReference>
<keyword evidence="1" id="KW-0723">Serine/threonine-protein kinase</keyword>
<dbReference type="InterPro" id="IPR027417">
    <property type="entry name" value="P-loop_NTPase"/>
</dbReference>
<evidence type="ECO:0000256" key="3">
    <source>
        <dbReference type="ARBA" id="ARBA00022741"/>
    </source>
</evidence>
<dbReference type="Pfam" id="PF00069">
    <property type="entry name" value="Pkinase"/>
    <property type="match status" value="1"/>
</dbReference>
<evidence type="ECO:0000256" key="5">
    <source>
        <dbReference type="ARBA" id="ARBA00022840"/>
    </source>
</evidence>
<evidence type="ECO:0000256" key="4">
    <source>
        <dbReference type="ARBA" id="ARBA00022777"/>
    </source>
</evidence>
<dbReference type="PROSITE" id="PS50011">
    <property type="entry name" value="PROTEIN_KINASE_DOM"/>
    <property type="match status" value="1"/>
</dbReference>
<keyword evidence="5" id="KW-0067">ATP-binding</keyword>
<proteinExistence type="predicted"/>
<reference evidence="8" key="1">
    <citation type="journal article" date="2011" name="Genome Res.">
        <title>Phylogeny-wide analysis of social amoeba genomes highlights ancient origins for complex intercellular communication.</title>
        <authorList>
            <person name="Heidel A.J."/>
            <person name="Lawal H.M."/>
            <person name="Felder M."/>
            <person name="Schilde C."/>
            <person name="Helps N.R."/>
            <person name="Tunggal B."/>
            <person name="Rivero F."/>
            <person name="John U."/>
            <person name="Schleicher M."/>
            <person name="Eichinger L."/>
            <person name="Platzer M."/>
            <person name="Noegel A.A."/>
            <person name="Schaap P."/>
            <person name="Gloeckner G."/>
        </authorList>
    </citation>
    <scope>NUCLEOTIDE SEQUENCE [LARGE SCALE GENOMIC DNA]</scope>
    <source>
        <strain evidence="8">SH3</strain>
    </source>
</reference>
<evidence type="ECO:0000313" key="8">
    <source>
        <dbReference type="Proteomes" id="UP000007797"/>
    </source>
</evidence>
<keyword evidence="8" id="KW-1185">Reference proteome</keyword>
<dbReference type="PROSITE" id="PS00108">
    <property type="entry name" value="PROTEIN_KINASE_ST"/>
    <property type="match status" value="1"/>
</dbReference>
<dbReference type="SUPFAM" id="SSF56112">
    <property type="entry name" value="Protein kinase-like (PK-like)"/>
    <property type="match status" value="1"/>
</dbReference>
<evidence type="ECO:0000256" key="2">
    <source>
        <dbReference type="ARBA" id="ARBA00022679"/>
    </source>
</evidence>
<feature type="domain" description="Protein kinase" evidence="6">
    <location>
        <begin position="1"/>
        <end position="404"/>
    </location>
</feature>
<dbReference type="GO" id="GO:0005524">
    <property type="term" value="F:ATP binding"/>
    <property type="evidence" value="ECO:0007669"/>
    <property type="project" value="UniProtKB-KW"/>
</dbReference>
<dbReference type="SUPFAM" id="SSF52540">
    <property type="entry name" value="P-loop containing nucleoside triphosphate hydrolases"/>
    <property type="match status" value="1"/>
</dbReference>
<dbReference type="InterPro" id="IPR011009">
    <property type="entry name" value="Kinase-like_dom_sf"/>
</dbReference>
<dbReference type="STRING" id="1054147.F4QF93"/>
<evidence type="ECO:0000256" key="1">
    <source>
        <dbReference type="ARBA" id="ARBA00022527"/>
    </source>
</evidence>
<dbReference type="OrthoDB" id="1668230at2759"/>
<organism evidence="7 8">
    <name type="scientific">Cavenderia fasciculata</name>
    <name type="common">Slime mold</name>
    <name type="synonym">Dictyostelium fasciculatum</name>
    <dbReference type="NCBI Taxonomy" id="261658"/>
    <lineage>
        <taxon>Eukaryota</taxon>
        <taxon>Amoebozoa</taxon>
        <taxon>Evosea</taxon>
        <taxon>Eumycetozoa</taxon>
        <taxon>Dictyostelia</taxon>
        <taxon>Acytosteliales</taxon>
        <taxon>Cavenderiaceae</taxon>
        <taxon>Cavenderia</taxon>
    </lineage>
</organism>
<dbReference type="EMBL" id="GL883029">
    <property type="protein sequence ID" value="EGG13400.1"/>
    <property type="molecule type" value="Genomic_DNA"/>
</dbReference>
<protein>
    <recommendedName>
        <fullName evidence="6">Protein kinase domain-containing protein</fullName>
    </recommendedName>
</protein>
<name>F4QF93_CACFS</name>
<sequence length="409" mass="47450">MVIKKATLQNQDKDKYIKRELEFYKLIENKSFFLLRCLNIQNKEDNIIRLPYMQLDTLDDVLTKNKYLYVDTIINMVRNIIGGIKELHQLKISHCDLKPRNIFVDDQYNIKIGDFDSARTTMAGKDIVRYIPSSWPSKYKNLLRKCLTPPYPTIAEVSALWEDIPYSDHWEMYYTSGKYNTMLFNKAKNLRNLPIKQYKFPSLGANIIKMIETAFNKNQLVKLIGIPGTGKTIIAYMYSLTVDNFHNRTPIWVNSKKNLDDKLKDIANQGKSCSFLIVWDDFEGKKSEGDIKFDMPDKTIDVKFLITSKINVDSFGEHVHFPGDSDHIDLNQNQTFDSKKLLEEIVDNLKAKETPKTKVGEPLVDAEEREMALKEIEKSIQEIPKFPSLLDHLTGSQVNSSEWIQETIE</sequence>
<dbReference type="AlphaFoldDB" id="F4QF93"/>
<evidence type="ECO:0000259" key="6">
    <source>
        <dbReference type="PROSITE" id="PS50011"/>
    </source>
</evidence>
<keyword evidence="2" id="KW-0808">Transferase</keyword>
<dbReference type="KEGG" id="dfa:DFA_11161"/>
<dbReference type="PANTHER" id="PTHR24351">
    <property type="entry name" value="RIBOSOMAL PROTEIN S6 KINASE"/>
    <property type="match status" value="1"/>
</dbReference>
<keyword evidence="3" id="KW-0547">Nucleotide-binding</keyword>
<dbReference type="InterPro" id="IPR000719">
    <property type="entry name" value="Prot_kinase_dom"/>
</dbReference>
<dbReference type="GO" id="GO:0004674">
    <property type="term" value="F:protein serine/threonine kinase activity"/>
    <property type="evidence" value="ECO:0007669"/>
    <property type="project" value="UniProtKB-KW"/>
</dbReference>
<accession>F4QF93</accession>
<dbReference type="Proteomes" id="UP000007797">
    <property type="component" value="Unassembled WGS sequence"/>
</dbReference>
<dbReference type="GeneID" id="14866244"/>
<dbReference type="Gene3D" id="1.10.510.10">
    <property type="entry name" value="Transferase(Phosphotransferase) domain 1"/>
    <property type="match status" value="1"/>
</dbReference>